<organism evidence="2 3">
    <name type="scientific">Paraconexibacter antarcticus</name>
    <dbReference type="NCBI Taxonomy" id="2949664"/>
    <lineage>
        <taxon>Bacteria</taxon>
        <taxon>Bacillati</taxon>
        <taxon>Actinomycetota</taxon>
        <taxon>Thermoleophilia</taxon>
        <taxon>Solirubrobacterales</taxon>
        <taxon>Paraconexibacteraceae</taxon>
        <taxon>Paraconexibacter</taxon>
    </lineage>
</organism>
<accession>A0ABY5DS59</accession>
<name>A0ABY5DS59_9ACTN</name>
<sequence length="63" mass="7099">MSDVLGIEPAQHVLHCSAPARESRLDPSLSCRRRVQRHGSTVGRRAPLDQATVHEPIQEPHRR</sequence>
<gene>
    <name evidence="2" type="ORF">NBH00_01335</name>
</gene>
<proteinExistence type="predicted"/>
<evidence type="ECO:0000313" key="3">
    <source>
        <dbReference type="Proteomes" id="UP001056035"/>
    </source>
</evidence>
<evidence type="ECO:0000256" key="1">
    <source>
        <dbReference type="SAM" id="MobiDB-lite"/>
    </source>
</evidence>
<evidence type="ECO:0000313" key="2">
    <source>
        <dbReference type="EMBL" id="UTI64863.1"/>
    </source>
</evidence>
<dbReference type="Proteomes" id="UP001056035">
    <property type="component" value="Chromosome"/>
</dbReference>
<dbReference type="EMBL" id="CP098502">
    <property type="protein sequence ID" value="UTI64863.1"/>
    <property type="molecule type" value="Genomic_DNA"/>
</dbReference>
<reference evidence="2 3" key="1">
    <citation type="submission" date="2022-06" db="EMBL/GenBank/DDBJ databases">
        <title>Paraconexibacter antarcticus.</title>
        <authorList>
            <person name="Kim C.S."/>
        </authorList>
    </citation>
    <scope>NUCLEOTIDE SEQUENCE [LARGE SCALE GENOMIC DNA]</scope>
    <source>
        <strain evidence="2 3">02-257</strain>
    </source>
</reference>
<keyword evidence="3" id="KW-1185">Reference proteome</keyword>
<feature type="region of interest" description="Disordered" evidence="1">
    <location>
        <begin position="18"/>
        <end position="63"/>
    </location>
</feature>
<protein>
    <submittedName>
        <fullName evidence="2">Uncharacterized protein</fullName>
    </submittedName>
</protein>